<comment type="caution">
    <text evidence="1">The sequence shown here is derived from an EMBL/GenBank/DDBJ whole genome shotgun (WGS) entry which is preliminary data.</text>
</comment>
<dbReference type="EMBL" id="CM042882">
    <property type="protein sequence ID" value="KAI4381891.1"/>
    <property type="molecule type" value="Genomic_DNA"/>
</dbReference>
<accession>A0ACB9RVQ1</accession>
<evidence type="ECO:0000313" key="1">
    <source>
        <dbReference type="EMBL" id="KAI4381891.1"/>
    </source>
</evidence>
<proteinExistence type="predicted"/>
<dbReference type="Proteomes" id="UP001057402">
    <property type="component" value="Chromosome 3"/>
</dbReference>
<keyword evidence="2" id="KW-1185">Reference proteome</keyword>
<organism evidence="1 2">
    <name type="scientific">Melastoma candidum</name>
    <dbReference type="NCBI Taxonomy" id="119954"/>
    <lineage>
        <taxon>Eukaryota</taxon>
        <taxon>Viridiplantae</taxon>
        <taxon>Streptophyta</taxon>
        <taxon>Embryophyta</taxon>
        <taxon>Tracheophyta</taxon>
        <taxon>Spermatophyta</taxon>
        <taxon>Magnoliopsida</taxon>
        <taxon>eudicotyledons</taxon>
        <taxon>Gunneridae</taxon>
        <taxon>Pentapetalae</taxon>
        <taxon>rosids</taxon>
        <taxon>malvids</taxon>
        <taxon>Myrtales</taxon>
        <taxon>Melastomataceae</taxon>
        <taxon>Melastomatoideae</taxon>
        <taxon>Melastomateae</taxon>
        <taxon>Melastoma</taxon>
    </lineage>
</organism>
<reference evidence="2" key="1">
    <citation type="journal article" date="2023" name="Front. Plant Sci.">
        <title>Chromosomal-level genome assembly of Melastoma candidum provides insights into trichome evolution.</title>
        <authorList>
            <person name="Zhong Y."/>
            <person name="Wu W."/>
            <person name="Sun C."/>
            <person name="Zou P."/>
            <person name="Liu Y."/>
            <person name="Dai S."/>
            <person name="Zhou R."/>
        </authorList>
    </citation>
    <scope>NUCLEOTIDE SEQUENCE [LARGE SCALE GENOMIC DNA]</scope>
</reference>
<sequence length="689" mass="76178">MEGFDSDPPRRPKWRSSISDENDLAYCGPGAWKTVARPSGSWKTTPPAKKALGERNGSRDVDGGFRTLRLCQSPSKVSESREGLFSLSPSDPSKNFPVPRPEFLRYRPDWRSEVLTRMQDGEDKKEIGGKRNSGQYFCDEEGSNSHGETDVEVEEGEEEEEEEGDVGVSEGRKGLIKKLAWFALFLLSVSCLYPIDISEVPAEAERINSYVGEVSSWPVHNLTHQAASKNIGAVMDCFTGDISVLSSEREHDYDNEVCLSKFEEEMVSNFGDDHQPLEFKELSGSVVWDSGFADDSAGKASLTGDHSVLSGEREHDCGNVVILSKVEEEMWPNFGDDHQPLEFKELSGSVVWDSGFADDSAGKASLTGDHSVLSGEREHDCGNVVILSKVEEEMWPNFGDDHQPLELEELLGSVTWDSGFIEDSQKNAAVVNEEEVIQSPEHGSQLSELEKLDSPTPLSLHVDLGKIVDEKHPSHEKREIPEDQDRKIARIHVMVMLSPSMPFLIAATLLLGIFLRRRSSSNTCQPQATEELYKGQPIVHSSSSAELQSPTAPHASTSTDSAFYQKHNPVPCVELLGEITFGEPNRSQESITVTKSQLNKQSSSLISPEKKLVHKGLWESTFTIESPIDGSTLRKQEATPSHKCRLFHCNCSIGNSKISIDRGINGLSLATPSPLRRSSRIRNRAVQSP</sequence>
<name>A0ACB9RVQ1_9MYRT</name>
<gene>
    <name evidence="1" type="ORF">MLD38_007914</name>
</gene>
<protein>
    <submittedName>
        <fullName evidence="1">Uncharacterized protein</fullName>
    </submittedName>
</protein>
<evidence type="ECO:0000313" key="2">
    <source>
        <dbReference type="Proteomes" id="UP001057402"/>
    </source>
</evidence>